<evidence type="ECO:0000313" key="2">
    <source>
        <dbReference type="Proteomes" id="UP000236664"/>
    </source>
</evidence>
<dbReference type="Gene3D" id="2.80.10.50">
    <property type="match status" value="1"/>
</dbReference>
<accession>A0A2K0UU39</accession>
<reference evidence="1 2" key="1">
    <citation type="submission" date="2017-06" db="EMBL/GenBank/DDBJ databases">
        <title>Genome of Fusarium nygamai isolate CS10214.</title>
        <authorList>
            <person name="Gardiner D.M."/>
            <person name="Obanor F."/>
            <person name="Kazan K."/>
        </authorList>
    </citation>
    <scope>NUCLEOTIDE SEQUENCE [LARGE SCALE GENOMIC DNA]</scope>
    <source>
        <strain evidence="1 2">CS10214</strain>
    </source>
</reference>
<proteinExistence type="predicted"/>
<gene>
    <name evidence="1" type="ORF">FNYG_13967</name>
</gene>
<protein>
    <recommendedName>
        <fullName evidence="3">Ricin B lectin domain-containing protein</fullName>
    </recommendedName>
</protein>
<name>A0A2K0UU39_GIBNY</name>
<dbReference type="OrthoDB" id="2131701at2759"/>
<dbReference type="EMBL" id="MTQA01000307">
    <property type="protein sequence ID" value="PNP61281.1"/>
    <property type="molecule type" value="Genomic_DNA"/>
</dbReference>
<dbReference type="Proteomes" id="UP000236664">
    <property type="component" value="Unassembled WGS sequence"/>
</dbReference>
<comment type="caution">
    <text evidence="1">The sequence shown here is derived from an EMBL/GenBank/DDBJ whole genome shotgun (WGS) entry which is preliminary data.</text>
</comment>
<sequence length="131" mass="14748">MIDLVGGVGPVISYGPRDLEHNRNQIWSVWALPGEDTVWIKSEANDQWLTANGPGQRVTVGKPEWSDESGQWIVRGGDIRNLHYDTTVTIWNKRYADGVLDLEGGNGPGSPILSYKHHGGPNQTFRLWKRW</sequence>
<keyword evidence="2" id="KW-1185">Reference proteome</keyword>
<dbReference type="AlphaFoldDB" id="A0A2K0UU39"/>
<evidence type="ECO:0000313" key="1">
    <source>
        <dbReference type="EMBL" id="PNP61281.1"/>
    </source>
</evidence>
<organism evidence="1 2">
    <name type="scientific">Gibberella nygamai</name>
    <name type="common">Bean root rot disease fungus</name>
    <name type="synonym">Fusarium nygamai</name>
    <dbReference type="NCBI Taxonomy" id="42673"/>
    <lineage>
        <taxon>Eukaryota</taxon>
        <taxon>Fungi</taxon>
        <taxon>Dikarya</taxon>
        <taxon>Ascomycota</taxon>
        <taxon>Pezizomycotina</taxon>
        <taxon>Sordariomycetes</taxon>
        <taxon>Hypocreomycetidae</taxon>
        <taxon>Hypocreales</taxon>
        <taxon>Nectriaceae</taxon>
        <taxon>Fusarium</taxon>
        <taxon>Fusarium fujikuroi species complex</taxon>
    </lineage>
</organism>
<evidence type="ECO:0008006" key="3">
    <source>
        <dbReference type="Google" id="ProtNLM"/>
    </source>
</evidence>
<dbReference type="InterPro" id="IPR035992">
    <property type="entry name" value="Ricin_B-like_lectins"/>
</dbReference>
<dbReference type="SUPFAM" id="SSF50370">
    <property type="entry name" value="Ricin B-like lectins"/>
    <property type="match status" value="1"/>
</dbReference>